<reference evidence="1 2" key="1">
    <citation type="journal article" date="2015" name="Genome Announc.">
        <title>Expanding the biotechnology potential of lactobacilli through comparative genomics of 213 strains and associated genera.</title>
        <authorList>
            <person name="Sun Z."/>
            <person name="Harris H.M."/>
            <person name="McCann A."/>
            <person name="Guo C."/>
            <person name="Argimon S."/>
            <person name="Zhang W."/>
            <person name="Yang X."/>
            <person name="Jeffery I.B."/>
            <person name="Cooney J.C."/>
            <person name="Kagawa T.F."/>
            <person name="Liu W."/>
            <person name="Song Y."/>
            <person name="Salvetti E."/>
            <person name="Wrobel A."/>
            <person name="Rasinkangas P."/>
            <person name="Parkhill J."/>
            <person name="Rea M.C."/>
            <person name="O'Sullivan O."/>
            <person name="Ritari J."/>
            <person name="Douillard F.P."/>
            <person name="Paul Ross R."/>
            <person name="Yang R."/>
            <person name="Briner A.E."/>
            <person name="Felis G.E."/>
            <person name="de Vos W.M."/>
            <person name="Barrangou R."/>
            <person name="Klaenhammer T.R."/>
            <person name="Caufield P.W."/>
            <person name="Cui Y."/>
            <person name="Zhang H."/>
            <person name="O'Toole P.W."/>
        </authorList>
    </citation>
    <scope>NUCLEOTIDE SEQUENCE [LARGE SCALE GENOMIC DNA]</scope>
    <source>
        <strain evidence="1 2">DSM 13343</strain>
    </source>
</reference>
<dbReference type="EMBL" id="AZEU01000040">
    <property type="protein sequence ID" value="KRL52341.1"/>
    <property type="molecule type" value="Genomic_DNA"/>
</dbReference>
<dbReference type="PATRIC" id="fig|1423769.4.peg.2644"/>
<name>A0A0R1RDN1_9LACO</name>
<dbReference type="Pfam" id="PF08951">
    <property type="entry name" value="EntA_Immun"/>
    <property type="match status" value="1"/>
</dbReference>
<sequence>MRQPNTIELSAQLSQALNDPSQATEEIGLLKQAINDLAHHQDDTHVVALLKIKLSLLAVQQHLSPSGIELLAWLQNNYVGAGAQRGAGLTRL</sequence>
<comment type="caution">
    <text evidence="1">The sequence shown here is derived from an EMBL/GenBank/DDBJ whole genome shotgun (WGS) entry which is preliminary data.</text>
</comment>
<evidence type="ECO:0000313" key="1">
    <source>
        <dbReference type="EMBL" id="KRL52341.1"/>
    </source>
</evidence>
<dbReference type="Proteomes" id="UP000051790">
    <property type="component" value="Unassembled WGS sequence"/>
</dbReference>
<dbReference type="AlphaFoldDB" id="A0A0R1RDN1"/>
<dbReference type="InterPro" id="IPR015046">
    <property type="entry name" value="LciA_Immunity-like"/>
</dbReference>
<gene>
    <name evidence="1" type="ORF">FD01_GL002450</name>
</gene>
<organism evidence="1 2">
    <name type="scientific">Lacticaseibacillus manihotivorans DSM 13343 = JCM 12514</name>
    <dbReference type="NCBI Taxonomy" id="1423769"/>
    <lineage>
        <taxon>Bacteria</taxon>
        <taxon>Bacillati</taxon>
        <taxon>Bacillota</taxon>
        <taxon>Bacilli</taxon>
        <taxon>Lactobacillales</taxon>
        <taxon>Lactobacillaceae</taxon>
        <taxon>Lacticaseibacillus</taxon>
    </lineage>
</organism>
<dbReference type="RefSeq" id="WP_054717886.1">
    <property type="nucleotide sequence ID" value="NZ_AZEU01000040.1"/>
</dbReference>
<evidence type="ECO:0000313" key="2">
    <source>
        <dbReference type="Proteomes" id="UP000051790"/>
    </source>
</evidence>
<accession>A0A0R1RDN1</accession>
<proteinExistence type="predicted"/>
<dbReference type="OrthoDB" id="9907652at2"/>
<protein>
    <submittedName>
        <fullName evidence="1">Uncharacterized protein</fullName>
    </submittedName>
</protein>
<keyword evidence="2" id="KW-1185">Reference proteome</keyword>